<organism evidence="18">
    <name type="scientific">Dictyoglomus thermophilum</name>
    <dbReference type="NCBI Taxonomy" id="14"/>
    <lineage>
        <taxon>Bacteria</taxon>
        <taxon>Pseudomonadati</taxon>
        <taxon>Dictyoglomota</taxon>
        <taxon>Dictyoglomia</taxon>
        <taxon>Dictyoglomales</taxon>
        <taxon>Dictyoglomaceae</taxon>
        <taxon>Dictyoglomus</taxon>
    </lineage>
</organism>
<dbReference type="CDD" id="cd07182">
    <property type="entry name" value="RNase_HII_bacteria_HII_like"/>
    <property type="match status" value="1"/>
</dbReference>
<dbReference type="GO" id="GO:0030145">
    <property type="term" value="F:manganese ion binding"/>
    <property type="evidence" value="ECO:0007669"/>
    <property type="project" value="UniProtKB-UniRule"/>
</dbReference>
<dbReference type="Gene3D" id="3.30.420.10">
    <property type="entry name" value="Ribonuclease H-like superfamily/Ribonuclease H"/>
    <property type="match status" value="1"/>
</dbReference>
<dbReference type="EMBL" id="DTDV01000007">
    <property type="protein sequence ID" value="HGK23358.1"/>
    <property type="molecule type" value="Genomic_DNA"/>
</dbReference>
<evidence type="ECO:0000256" key="2">
    <source>
        <dbReference type="ARBA" id="ARBA00001946"/>
    </source>
</evidence>
<reference evidence="18" key="1">
    <citation type="journal article" date="2020" name="mSystems">
        <title>Genome- and Community-Level Interaction Insights into Carbon Utilization and Element Cycling Functions of Hydrothermarchaeota in Hydrothermal Sediment.</title>
        <authorList>
            <person name="Zhou Z."/>
            <person name="Liu Y."/>
            <person name="Xu W."/>
            <person name="Pan J."/>
            <person name="Luo Z.H."/>
            <person name="Li M."/>
        </authorList>
    </citation>
    <scope>NUCLEOTIDE SEQUENCE [LARGE SCALE GENOMIC DNA]</scope>
    <source>
        <strain evidence="18">SpSt-70</strain>
    </source>
</reference>
<comment type="similarity">
    <text evidence="5 14 16">Belongs to the RNase HII family.</text>
</comment>
<evidence type="ECO:0000256" key="9">
    <source>
        <dbReference type="ARBA" id="ARBA00022722"/>
    </source>
</evidence>
<evidence type="ECO:0000256" key="15">
    <source>
        <dbReference type="PROSITE-ProRule" id="PRU01319"/>
    </source>
</evidence>
<evidence type="ECO:0000313" key="18">
    <source>
        <dbReference type="EMBL" id="HGK23358.1"/>
    </source>
</evidence>
<evidence type="ECO:0000256" key="6">
    <source>
        <dbReference type="ARBA" id="ARBA00012180"/>
    </source>
</evidence>
<comment type="cofactor">
    <cofactor evidence="14 15">
        <name>Mn(2+)</name>
        <dbReference type="ChEBI" id="CHEBI:29035"/>
    </cofactor>
    <cofactor evidence="14 15">
        <name>Mg(2+)</name>
        <dbReference type="ChEBI" id="CHEBI:18420"/>
    </cofactor>
    <text evidence="14 15">Manganese or magnesium. Binds 1 divalent metal ion per monomer in the absence of substrate. May bind a second metal ion after substrate binding.</text>
</comment>
<evidence type="ECO:0000256" key="8">
    <source>
        <dbReference type="ARBA" id="ARBA00022490"/>
    </source>
</evidence>
<evidence type="ECO:0000256" key="7">
    <source>
        <dbReference type="ARBA" id="ARBA00019179"/>
    </source>
</evidence>
<dbReference type="SUPFAM" id="SSF53098">
    <property type="entry name" value="Ribonuclease H-like"/>
    <property type="match status" value="1"/>
</dbReference>
<comment type="cofactor">
    <cofactor evidence="2">
        <name>Mg(2+)</name>
        <dbReference type="ChEBI" id="CHEBI:18420"/>
    </cofactor>
</comment>
<feature type="binding site" evidence="14 15">
    <location>
        <position position="120"/>
    </location>
    <ligand>
        <name>a divalent metal cation</name>
        <dbReference type="ChEBI" id="CHEBI:60240"/>
    </ligand>
</feature>
<evidence type="ECO:0000256" key="16">
    <source>
        <dbReference type="RuleBase" id="RU003515"/>
    </source>
</evidence>
<dbReference type="GO" id="GO:0006298">
    <property type="term" value="P:mismatch repair"/>
    <property type="evidence" value="ECO:0007669"/>
    <property type="project" value="TreeGrafter"/>
</dbReference>
<dbReference type="NCBIfam" id="NF000595">
    <property type="entry name" value="PRK00015.1-3"/>
    <property type="match status" value="1"/>
</dbReference>
<keyword evidence="8 14" id="KW-0963">Cytoplasm</keyword>
<feature type="binding site" evidence="14 15">
    <location>
        <position position="29"/>
    </location>
    <ligand>
        <name>a divalent metal cation</name>
        <dbReference type="ChEBI" id="CHEBI:60240"/>
    </ligand>
</feature>
<sequence>MASSKNRPCALGERERELWYYFKYIAGVDEAGRGALAGPVYSGAVILPPFSSIPVNDSKLLTPREREELFEIIKKESLCWSFGYATVEEIEKFGILQATFLAMKRAVEGLEIKPEYLLIDGNIPIPDIDIPQETVVKGDRRCLSIASASIVAKVLRDKYMKELDKEYPEYGFGKHKGYATKEHREKIKDLGTLVIHRKGFKLL</sequence>
<dbReference type="AlphaFoldDB" id="A0A7V4DXV8"/>
<feature type="domain" description="RNase H type-2" evidence="17">
    <location>
        <begin position="23"/>
        <end position="203"/>
    </location>
</feature>
<dbReference type="InterPro" id="IPR022898">
    <property type="entry name" value="RNase_HII"/>
</dbReference>
<dbReference type="EC" id="3.1.26.4" evidence="6 14"/>
<gene>
    <name evidence="14" type="primary">rnhB</name>
    <name evidence="18" type="ORF">ENU78_02740</name>
</gene>
<dbReference type="PANTHER" id="PTHR10954:SF18">
    <property type="entry name" value="RIBONUCLEASE HII"/>
    <property type="match status" value="1"/>
</dbReference>
<dbReference type="PANTHER" id="PTHR10954">
    <property type="entry name" value="RIBONUCLEASE H2 SUBUNIT A"/>
    <property type="match status" value="1"/>
</dbReference>
<dbReference type="GO" id="GO:0003723">
    <property type="term" value="F:RNA binding"/>
    <property type="evidence" value="ECO:0007669"/>
    <property type="project" value="UniProtKB-UniRule"/>
</dbReference>
<dbReference type="InterPro" id="IPR012337">
    <property type="entry name" value="RNaseH-like_sf"/>
</dbReference>
<accession>A0A7V4DXV8</accession>
<dbReference type="RefSeq" id="WP_012547333.1">
    <property type="nucleotide sequence ID" value="NZ_VTFL01000004.1"/>
</dbReference>
<evidence type="ECO:0000259" key="17">
    <source>
        <dbReference type="PROSITE" id="PS51975"/>
    </source>
</evidence>
<evidence type="ECO:0000256" key="4">
    <source>
        <dbReference type="ARBA" id="ARBA00004496"/>
    </source>
</evidence>
<evidence type="ECO:0000256" key="1">
    <source>
        <dbReference type="ARBA" id="ARBA00000077"/>
    </source>
</evidence>
<dbReference type="OMA" id="YPTKLHL"/>
<evidence type="ECO:0000256" key="5">
    <source>
        <dbReference type="ARBA" id="ARBA00007383"/>
    </source>
</evidence>
<comment type="subcellular location">
    <subcellularLocation>
        <location evidence="4 14">Cytoplasm</location>
    </subcellularLocation>
</comment>
<evidence type="ECO:0000256" key="3">
    <source>
        <dbReference type="ARBA" id="ARBA00004065"/>
    </source>
</evidence>
<evidence type="ECO:0000256" key="13">
    <source>
        <dbReference type="ARBA" id="ARBA00023211"/>
    </source>
</evidence>
<dbReference type="GO" id="GO:0004523">
    <property type="term" value="F:RNA-DNA hybrid ribonuclease activity"/>
    <property type="evidence" value="ECO:0007669"/>
    <property type="project" value="UniProtKB-UniRule"/>
</dbReference>
<evidence type="ECO:0000256" key="14">
    <source>
        <dbReference type="HAMAP-Rule" id="MF_00052"/>
    </source>
</evidence>
<keyword evidence="11 14" id="KW-0255">Endonuclease</keyword>
<dbReference type="GO" id="GO:0032299">
    <property type="term" value="C:ribonuclease H2 complex"/>
    <property type="evidence" value="ECO:0007669"/>
    <property type="project" value="TreeGrafter"/>
</dbReference>
<evidence type="ECO:0000256" key="12">
    <source>
        <dbReference type="ARBA" id="ARBA00022801"/>
    </source>
</evidence>
<dbReference type="GO" id="GO:0005737">
    <property type="term" value="C:cytoplasm"/>
    <property type="evidence" value="ECO:0007669"/>
    <property type="project" value="UniProtKB-SubCell"/>
</dbReference>
<dbReference type="PROSITE" id="PS51975">
    <property type="entry name" value="RNASE_H_2"/>
    <property type="match status" value="1"/>
</dbReference>
<dbReference type="InterPro" id="IPR024567">
    <property type="entry name" value="RNase_HII/HIII_dom"/>
</dbReference>
<evidence type="ECO:0000256" key="11">
    <source>
        <dbReference type="ARBA" id="ARBA00022759"/>
    </source>
</evidence>
<comment type="caution">
    <text evidence="18">The sequence shown here is derived from an EMBL/GenBank/DDBJ whole genome shotgun (WGS) entry which is preliminary data.</text>
</comment>
<dbReference type="HAMAP" id="MF_00052_B">
    <property type="entry name" value="RNase_HII_B"/>
    <property type="match status" value="1"/>
</dbReference>
<proteinExistence type="inferred from homology"/>
<dbReference type="GO" id="GO:0043137">
    <property type="term" value="P:DNA replication, removal of RNA primer"/>
    <property type="evidence" value="ECO:0007669"/>
    <property type="project" value="TreeGrafter"/>
</dbReference>
<dbReference type="InterPro" id="IPR036397">
    <property type="entry name" value="RNaseH_sf"/>
</dbReference>
<dbReference type="Pfam" id="PF01351">
    <property type="entry name" value="RNase_HII"/>
    <property type="match status" value="1"/>
</dbReference>
<dbReference type="InterPro" id="IPR001352">
    <property type="entry name" value="RNase_HII/HIII"/>
</dbReference>
<comment type="catalytic activity">
    <reaction evidence="1 14 15 16">
        <text>Endonucleolytic cleavage to 5'-phosphomonoester.</text>
        <dbReference type="EC" id="3.1.26.4"/>
    </reaction>
</comment>
<keyword evidence="13 14" id="KW-0464">Manganese</keyword>
<name>A0A7V4DXV8_DICTH</name>
<keyword evidence="10 14" id="KW-0479">Metal-binding</keyword>
<keyword evidence="9 14" id="KW-0540">Nuclease</keyword>
<evidence type="ECO:0000256" key="10">
    <source>
        <dbReference type="ARBA" id="ARBA00022723"/>
    </source>
</evidence>
<protein>
    <recommendedName>
        <fullName evidence="7 14">Ribonuclease HII</fullName>
        <shortName evidence="14">RNase HII</shortName>
        <ecNumber evidence="6 14">3.1.26.4</ecNumber>
    </recommendedName>
</protein>
<keyword evidence="12 14" id="KW-0378">Hydrolase</keyword>
<feature type="binding site" evidence="14 15">
    <location>
        <position position="30"/>
    </location>
    <ligand>
        <name>a divalent metal cation</name>
        <dbReference type="ChEBI" id="CHEBI:60240"/>
    </ligand>
</feature>
<comment type="function">
    <text evidence="3 14 16">Endonuclease that specifically degrades the RNA of RNA-DNA hybrids.</text>
</comment>